<dbReference type="EMBL" id="OV121135">
    <property type="protein sequence ID" value="CAH0556159.1"/>
    <property type="molecule type" value="Genomic_DNA"/>
</dbReference>
<gene>
    <name evidence="1" type="ORF">MELIAE_LOCUS7336</name>
</gene>
<proteinExistence type="predicted"/>
<dbReference type="Pfam" id="PF09776">
    <property type="entry name" value="Mitoc_L55"/>
    <property type="match status" value="1"/>
</dbReference>
<dbReference type="InterPro" id="IPR044884">
    <property type="entry name" value="Ribosomal_mL55_sf"/>
</dbReference>
<dbReference type="Proteomes" id="UP001154078">
    <property type="component" value="Chromosome 4"/>
</dbReference>
<dbReference type="PANTHER" id="PTHR34095:SF1">
    <property type="entry name" value="LARGE RIBOSOMAL SUBUNIT PROTEIN ML55"/>
    <property type="match status" value="1"/>
</dbReference>
<sequence>MSSIKGLIQLRNLNSLSASITRPHRLTYTKTYQTVLVQPDGSTINIRFDDPRQILKMPLNIWTLSEAERKEKLEQRKPKKKVVIDEDYEEISYDSSKYLKYLKKK</sequence>
<dbReference type="AlphaFoldDB" id="A0A9P0FGX9"/>
<dbReference type="OrthoDB" id="9986315at2759"/>
<accession>A0A9P0FGX9</accession>
<evidence type="ECO:0000313" key="2">
    <source>
        <dbReference type="Proteomes" id="UP001154078"/>
    </source>
</evidence>
<evidence type="ECO:0000313" key="1">
    <source>
        <dbReference type="EMBL" id="CAH0556159.1"/>
    </source>
</evidence>
<reference evidence="1" key="1">
    <citation type="submission" date="2021-12" db="EMBL/GenBank/DDBJ databases">
        <authorList>
            <person name="King R."/>
        </authorList>
    </citation>
    <scope>NUCLEOTIDE SEQUENCE</scope>
</reference>
<name>A0A9P0FGX9_BRAAE</name>
<dbReference type="GO" id="GO:0005762">
    <property type="term" value="C:mitochondrial large ribosomal subunit"/>
    <property type="evidence" value="ECO:0007669"/>
    <property type="project" value="InterPro"/>
</dbReference>
<protein>
    <recommendedName>
        <fullName evidence="3">39S ribosomal protein L55, mitochondrial</fullName>
    </recommendedName>
</protein>
<evidence type="ECO:0008006" key="3">
    <source>
        <dbReference type="Google" id="ProtNLM"/>
    </source>
</evidence>
<keyword evidence="2" id="KW-1185">Reference proteome</keyword>
<dbReference type="GO" id="GO:0006412">
    <property type="term" value="P:translation"/>
    <property type="evidence" value="ECO:0007669"/>
    <property type="project" value="TreeGrafter"/>
</dbReference>
<dbReference type="PANTHER" id="PTHR34095">
    <property type="entry name" value="39S RIBOSOMAL PROTEIN L55, MITOCHONDRIAL"/>
    <property type="match status" value="1"/>
</dbReference>
<organism evidence="1 2">
    <name type="scientific">Brassicogethes aeneus</name>
    <name type="common">Rape pollen beetle</name>
    <name type="synonym">Meligethes aeneus</name>
    <dbReference type="NCBI Taxonomy" id="1431903"/>
    <lineage>
        <taxon>Eukaryota</taxon>
        <taxon>Metazoa</taxon>
        <taxon>Ecdysozoa</taxon>
        <taxon>Arthropoda</taxon>
        <taxon>Hexapoda</taxon>
        <taxon>Insecta</taxon>
        <taxon>Pterygota</taxon>
        <taxon>Neoptera</taxon>
        <taxon>Endopterygota</taxon>
        <taxon>Coleoptera</taxon>
        <taxon>Polyphaga</taxon>
        <taxon>Cucujiformia</taxon>
        <taxon>Nitidulidae</taxon>
        <taxon>Meligethinae</taxon>
        <taxon>Brassicogethes</taxon>
    </lineage>
</organism>
<dbReference type="GO" id="GO:0003735">
    <property type="term" value="F:structural constituent of ribosome"/>
    <property type="evidence" value="ECO:0007669"/>
    <property type="project" value="InterPro"/>
</dbReference>
<dbReference type="Gene3D" id="6.20.130.20">
    <property type="entry name" value="Mitochondrial ribosomal protein L55"/>
    <property type="match status" value="1"/>
</dbReference>
<dbReference type="InterPro" id="IPR018615">
    <property type="entry name" value="Ribosomal_mL55"/>
</dbReference>